<keyword evidence="4 10" id="KW-0812">Transmembrane</keyword>
<evidence type="ECO:0000256" key="7">
    <source>
        <dbReference type="ARBA" id="ARBA00023065"/>
    </source>
</evidence>
<dbReference type="Gene3D" id="1.10.357.20">
    <property type="entry name" value="SLC41 divalent cation transporters, integral membrane domain"/>
    <property type="match status" value="2"/>
</dbReference>
<name>A0AA39HXP7_9BILA</name>
<feature type="region of interest" description="Disordered" evidence="9">
    <location>
        <begin position="100"/>
        <end position="147"/>
    </location>
</feature>
<dbReference type="Pfam" id="PF01769">
    <property type="entry name" value="MgtE"/>
    <property type="match status" value="2"/>
</dbReference>
<feature type="transmembrane region" description="Helical" evidence="10">
    <location>
        <begin position="274"/>
        <end position="302"/>
    </location>
</feature>
<evidence type="ECO:0000256" key="8">
    <source>
        <dbReference type="ARBA" id="ARBA00023136"/>
    </source>
</evidence>
<dbReference type="InterPro" id="IPR006667">
    <property type="entry name" value="SLC41_membr_dom"/>
</dbReference>
<gene>
    <name evidence="12" type="ORF">QR680_007133</name>
</gene>
<feature type="transmembrane region" description="Helical" evidence="10">
    <location>
        <begin position="472"/>
        <end position="491"/>
    </location>
</feature>
<feature type="transmembrane region" description="Helical" evidence="10">
    <location>
        <begin position="159"/>
        <end position="183"/>
    </location>
</feature>
<accession>A0AA39HXP7</accession>
<protein>
    <recommendedName>
        <fullName evidence="11">SLC41A/MgtE integral membrane domain-containing protein</fullName>
    </recommendedName>
</protein>
<keyword evidence="5" id="KW-0460">Magnesium</keyword>
<dbReference type="SUPFAM" id="SSF161093">
    <property type="entry name" value="MgtE membrane domain-like"/>
    <property type="match status" value="2"/>
</dbReference>
<evidence type="ECO:0000256" key="4">
    <source>
        <dbReference type="ARBA" id="ARBA00022692"/>
    </source>
</evidence>
<dbReference type="GO" id="GO:0005886">
    <property type="term" value="C:plasma membrane"/>
    <property type="evidence" value="ECO:0007669"/>
    <property type="project" value="TreeGrafter"/>
</dbReference>
<evidence type="ECO:0000256" key="2">
    <source>
        <dbReference type="ARBA" id="ARBA00009749"/>
    </source>
</evidence>
<keyword evidence="8 10" id="KW-0472">Membrane</keyword>
<sequence length="584" mass="63689">MLNLQASVQPAFAKGSVIACGGKGNSLRESVRSLTLWSFVDQEILKGDLDSRGIRRQSLFEVPKIHNSQMLSDKGVSQSINLDQYRGTAANDHSIVPLRIDREEPRNMSSSVETPRSLATRSDMSLEPSTDRSHIDHSVDFKQPSVDEKDAEPESMRAFFLQSLIPFLIAGAGLIGSGVFLTYATTWKFVRAYCEVIVLLPSLLGLKGNLEMNFSSRLSTMANMGAIDNNKVLWKLIYTNTALLQLQSVLLSLFACVAVFGARFAIEYKFDADAVILITSAAVVSASISSIIMVCIMSTVVYFSRLCGINPDNVTAPLAASLGDFVAISTFLGVGTFLLQFSGNTSKYLSFGLLVTVLLFCPLWMFITGCEASNFDAVKFGWWAPMIAIIFCCGSGFVLGAGMGRYPGIEAFSPLIAGLAGNRCAVQASRISTSLHTSRFPMGTLPSHNLLAYVNPIRAFFSKDTDSRAAQILVTSSVPGQLLFVSILFLATPKLTWNIPFIAAYLLASFSQIVLLLYFTQLLVRMLWRMRIDPDHSAIPLITSIGDVLGNSLLLAAFAALQILSRSSVWLDNKELKADAMKMC</sequence>
<evidence type="ECO:0000256" key="6">
    <source>
        <dbReference type="ARBA" id="ARBA00022989"/>
    </source>
</evidence>
<feature type="compositionally biased region" description="Polar residues" evidence="9">
    <location>
        <begin position="107"/>
        <end position="123"/>
    </location>
</feature>
<dbReference type="Proteomes" id="UP001175271">
    <property type="component" value="Unassembled WGS sequence"/>
</dbReference>
<evidence type="ECO:0000259" key="11">
    <source>
        <dbReference type="Pfam" id="PF01769"/>
    </source>
</evidence>
<dbReference type="PANTHER" id="PTHR16228:SF21">
    <property type="entry name" value="SLC41A_MGTE INTEGRAL MEMBRANE DOMAIN-CONTAINING PROTEIN"/>
    <property type="match status" value="1"/>
</dbReference>
<keyword evidence="13" id="KW-1185">Reference proteome</keyword>
<feature type="transmembrane region" description="Helical" evidence="10">
    <location>
        <begin position="348"/>
        <end position="368"/>
    </location>
</feature>
<feature type="transmembrane region" description="Helical" evidence="10">
    <location>
        <begin position="322"/>
        <end position="341"/>
    </location>
</feature>
<dbReference type="InterPro" id="IPR036739">
    <property type="entry name" value="SLC41_membr_dom_sf"/>
</dbReference>
<feature type="domain" description="SLC41A/MgtE integral membrane" evidence="11">
    <location>
        <begin position="201"/>
        <end position="334"/>
    </location>
</feature>
<proteinExistence type="inferred from homology"/>
<comment type="similarity">
    <text evidence="2">Belongs to the SLC41A transporter family.</text>
</comment>
<dbReference type="InterPro" id="IPR045349">
    <property type="entry name" value="SLC41A1-3"/>
</dbReference>
<evidence type="ECO:0000313" key="13">
    <source>
        <dbReference type="Proteomes" id="UP001175271"/>
    </source>
</evidence>
<evidence type="ECO:0000256" key="10">
    <source>
        <dbReference type="SAM" id="Phobius"/>
    </source>
</evidence>
<feature type="transmembrane region" description="Helical" evidence="10">
    <location>
        <begin position="497"/>
        <end position="519"/>
    </location>
</feature>
<evidence type="ECO:0000256" key="1">
    <source>
        <dbReference type="ARBA" id="ARBA00004141"/>
    </source>
</evidence>
<evidence type="ECO:0000256" key="9">
    <source>
        <dbReference type="SAM" id="MobiDB-lite"/>
    </source>
</evidence>
<dbReference type="FunFam" id="1.10.357.20:FF:000001">
    <property type="entry name" value="Solute carrier family 41 member 2"/>
    <property type="match status" value="1"/>
</dbReference>
<feature type="compositionally biased region" description="Basic and acidic residues" evidence="9">
    <location>
        <begin position="129"/>
        <end position="147"/>
    </location>
</feature>
<feature type="transmembrane region" description="Helical" evidence="10">
    <location>
        <begin position="539"/>
        <end position="564"/>
    </location>
</feature>
<dbReference type="AlphaFoldDB" id="A0AA39HXP7"/>
<keyword evidence="3" id="KW-0813">Transport</keyword>
<dbReference type="EMBL" id="JAUCMV010000003">
    <property type="protein sequence ID" value="KAK0414068.1"/>
    <property type="molecule type" value="Genomic_DNA"/>
</dbReference>
<feature type="transmembrane region" description="Helical" evidence="10">
    <location>
        <begin position="380"/>
        <end position="399"/>
    </location>
</feature>
<comment type="caution">
    <text evidence="12">The sequence shown here is derived from an EMBL/GenBank/DDBJ whole genome shotgun (WGS) entry which is preliminary data.</text>
</comment>
<keyword evidence="7" id="KW-0406">Ion transport</keyword>
<dbReference type="GO" id="GO:0008324">
    <property type="term" value="F:monoatomic cation transmembrane transporter activity"/>
    <property type="evidence" value="ECO:0007669"/>
    <property type="project" value="InterPro"/>
</dbReference>
<evidence type="ECO:0000256" key="3">
    <source>
        <dbReference type="ARBA" id="ARBA00022448"/>
    </source>
</evidence>
<feature type="transmembrane region" description="Helical" evidence="10">
    <location>
        <begin position="242"/>
        <end position="262"/>
    </location>
</feature>
<reference evidence="12" key="1">
    <citation type="submission" date="2023-06" db="EMBL/GenBank/DDBJ databases">
        <title>Genomic analysis of the entomopathogenic nematode Steinernema hermaphroditum.</title>
        <authorList>
            <person name="Schwarz E.M."/>
            <person name="Heppert J.K."/>
            <person name="Baniya A."/>
            <person name="Schwartz H.T."/>
            <person name="Tan C.-H."/>
            <person name="Antoshechkin I."/>
            <person name="Sternberg P.W."/>
            <person name="Goodrich-Blair H."/>
            <person name="Dillman A.R."/>
        </authorList>
    </citation>
    <scope>NUCLEOTIDE SEQUENCE</scope>
    <source>
        <strain evidence="12">PS9179</strain>
        <tissue evidence="12">Whole animal</tissue>
    </source>
</reference>
<evidence type="ECO:0000256" key="5">
    <source>
        <dbReference type="ARBA" id="ARBA00022842"/>
    </source>
</evidence>
<feature type="domain" description="SLC41A/MgtE integral membrane" evidence="11">
    <location>
        <begin position="414"/>
        <end position="556"/>
    </location>
</feature>
<dbReference type="PANTHER" id="PTHR16228">
    <property type="entry name" value="DIVALENT CATION TRANSPORTER SOLUTE CARRIER FAMILY 41"/>
    <property type="match status" value="1"/>
</dbReference>
<organism evidence="12 13">
    <name type="scientific">Steinernema hermaphroditum</name>
    <dbReference type="NCBI Taxonomy" id="289476"/>
    <lineage>
        <taxon>Eukaryota</taxon>
        <taxon>Metazoa</taxon>
        <taxon>Ecdysozoa</taxon>
        <taxon>Nematoda</taxon>
        <taxon>Chromadorea</taxon>
        <taxon>Rhabditida</taxon>
        <taxon>Tylenchina</taxon>
        <taxon>Panagrolaimomorpha</taxon>
        <taxon>Strongyloidoidea</taxon>
        <taxon>Steinernematidae</taxon>
        <taxon>Steinernema</taxon>
    </lineage>
</organism>
<keyword evidence="6 10" id="KW-1133">Transmembrane helix</keyword>
<evidence type="ECO:0000313" key="12">
    <source>
        <dbReference type="EMBL" id="KAK0414068.1"/>
    </source>
</evidence>
<comment type="subcellular location">
    <subcellularLocation>
        <location evidence="1">Membrane</location>
        <topology evidence="1">Multi-pass membrane protein</topology>
    </subcellularLocation>
</comment>